<proteinExistence type="predicted"/>
<feature type="compositionally biased region" description="Acidic residues" evidence="1">
    <location>
        <begin position="78"/>
        <end position="90"/>
    </location>
</feature>
<feature type="region of interest" description="Disordered" evidence="1">
    <location>
        <begin position="70"/>
        <end position="144"/>
    </location>
</feature>
<dbReference type="AlphaFoldDB" id="A0AAV1B5C3"/>
<sequence>MDSSFKTEDVKIWWKSEHCSLENDLKPVINDEDATMLAMCDEETKCDVEIYTEAISSSGEKTYMERLKEKEKGHVNVEENEDGEGSETSEESLNGIHFEDSEEEMMHDFDKDMVEGDGRGGLDNGDSTSQMDNGQGIPKGLTTT</sequence>
<protein>
    <submittedName>
        <fullName evidence="2">Uncharacterized protein</fullName>
    </submittedName>
</protein>
<feature type="compositionally biased region" description="Basic and acidic residues" evidence="1">
    <location>
        <begin position="104"/>
        <end position="120"/>
    </location>
</feature>
<dbReference type="Proteomes" id="UP001157006">
    <property type="component" value="Chromosome 6"/>
</dbReference>
<gene>
    <name evidence="2" type="ORF">VFH_VI096360</name>
</gene>
<evidence type="ECO:0000256" key="1">
    <source>
        <dbReference type="SAM" id="MobiDB-lite"/>
    </source>
</evidence>
<dbReference type="EMBL" id="OX451741">
    <property type="protein sequence ID" value="CAI8617866.1"/>
    <property type="molecule type" value="Genomic_DNA"/>
</dbReference>
<accession>A0AAV1B5C3</accession>
<evidence type="ECO:0000313" key="2">
    <source>
        <dbReference type="EMBL" id="CAI8617866.1"/>
    </source>
</evidence>
<reference evidence="2 3" key="1">
    <citation type="submission" date="2023-01" db="EMBL/GenBank/DDBJ databases">
        <authorList>
            <person name="Kreplak J."/>
        </authorList>
    </citation>
    <scope>NUCLEOTIDE SEQUENCE [LARGE SCALE GENOMIC DNA]</scope>
</reference>
<name>A0AAV1B5C3_VICFA</name>
<evidence type="ECO:0000313" key="3">
    <source>
        <dbReference type="Proteomes" id="UP001157006"/>
    </source>
</evidence>
<keyword evidence="3" id="KW-1185">Reference proteome</keyword>
<organism evidence="2 3">
    <name type="scientific">Vicia faba</name>
    <name type="common">Broad bean</name>
    <name type="synonym">Faba vulgaris</name>
    <dbReference type="NCBI Taxonomy" id="3906"/>
    <lineage>
        <taxon>Eukaryota</taxon>
        <taxon>Viridiplantae</taxon>
        <taxon>Streptophyta</taxon>
        <taxon>Embryophyta</taxon>
        <taxon>Tracheophyta</taxon>
        <taxon>Spermatophyta</taxon>
        <taxon>Magnoliopsida</taxon>
        <taxon>eudicotyledons</taxon>
        <taxon>Gunneridae</taxon>
        <taxon>Pentapetalae</taxon>
        <taxon>rosids</taxon>
        <taxon>fabids</taxon>
        <taxon>Fabales</taxon>
        <taxon>Fabaceae</taxon>
        <taxon>Papilionoideae</taxon>
        <taxon>50 kb inversion clade</taxon>
        <taxon>NPAAA clade</taxon>
        <taxon>Hologalegina</taxon>
        <taxon>IRL clade</taxon>
        <taxon>Fabeae</taxon>
        <taxon>Vicia</taxon>
    </lineage>
</organism>